<keyword evidence="2" id="KW-1185">Reference proteome</keyword>
<dbReference type="EMBL" id="ML208829">
    <property type="protein sequence ID" value="TFK60108.1"/>
    <property type="molecule type" value="Genomic_DNA"/>
</dbReference>
<evidence type="ECO:0000313" key="1">
    <source>
        <dbReference type="EMBL" id="TFK60108.1"/>
    </source>
</evidence>
<reference evidence="1 2" key="1">
    <citation type="journal article" date="2019" name="Nat. Ecol. Evol.">
        <title>Megaphylogeny resolves global patterns of mushroom evolution.</title>
        <authorList>
            <person name="Varga T."/>
            <person name="Krizsan K."/>
            <person name="Foldi C."/>
            <person name="Dima B."/>
            <person name="Sanchez-Garcia M."/>
            <person name="Sanchez-Ramirez S."/>
            <person name="Szollosi G.J."/>
            <person name="Szarkandi J.G."/>
            <person name="Papp V."/>
            <person name="Albert L."/>
            <person name="Andreopoulos W."/>
            <person name="Angelini C."/>
            <person name="Antonin V."/>
            <person name="Barry K.W."/>
            <person name="Bougher N.L."/>
            <person name="Buchanan P."/>
            <person name="Buyck B."/>
            <person name="Bense V."/>
            <person name="Catcheside P."/>
            <person name="Chovatia M."/>
            <person name="Cooper J."/>
            <person name="Damon W."/>
            <person name="Desjardin D."/>
            <person name="Finy P."/>
            <person name="Geml J."/>
            <person name="Haridas S."/>
            <person name="Hughes K."/>
            <person name="Justo A."/>
            <person name="Karasinski D."/>
            <person name="Kautmanova I."/>
            <person name="Kiss B."/>
            <person name="Kocsube S."/>
            <person name="Kotiranta H."/>
            <person name="LaButti K.M."/>
            <person name="Lechner B.E."/>
            <person name="Liimatainen K."/>
            <person name="Lipzen A."/>
            <person name="Lukacs Z."/>
            <person name="Mihaltcheva S."/>
            <person name="Morgado L.N."/>
            <person name="Niskanen T."/>
            <person name="Noordeloos M.E."/>
            <person name="Ohm R.A."/>
            <person name="Ortiz-Santana B."/>
            <person name="Ovrebo C."/>
            <person name="Racz N."/>
            <person name="Riley R."/>
            <person name="Savchenko A."/>
            <person name="Shiryaev A."/>
            <person name="Soop K."/>
            <person name="Spirin V."/>
            <person name="Szebenyi C."/>
            <person name="Tomsovsky M."/>
            <person name="Tulloss R.E."/>
            <person name="Uehling J."/>
            <person name="Grigoriev I.V."/>
            <person name="Vagvolgyi C."/>
            <person name="Papp T."/>
            <person name="Martin F.M."/>
            <person name="Miettinen O."/>
            <person name="Hibbett D.S."/>
            <person name="Nagy L.G."/>
        </authorList>
    </citation>
    <scope>NUCLEOTIDE SEQUENCE [LARGE SCALE GENOMIC DNA]</scope>
    <source>
        <strain evidence="1 2">NL-1719</strain>
    </source>
</reference>
<gene>
    <name evidence="1" type="ORF">BDN72DRAFT_965847</name>
</gene>
<dbReference type="Proteomes" id="UP000308600">
    <property type="component" value="Unassembled WGS sequence"/>
</dbReference>
<accession>A0ACD3A2Q5</accession>
<name>A0ACD3A2Q5_9AGAR</name>
<organism evidence="1 2">
    <name type="scientific">Pluteus cervinus</name>
    <dbReference type="NCBI Taxonomy" id="181527"/>
    <lineage>
        <taxon>Eukaryota</taxon>
        <taxon>Fungi</taxon>
        <taxon>Dikarya</taxon>
        <taxon>Basidiomycota</taxon>
        <taxon>Agaricomycotina</taxon>
        <taxon>Agaricomycetes</taxon>
        <taxon>Agaricomycetidae</taxon>
        <taxon>Agaricales</taxon>
        <taxon>Pluteineae</taxon>
        <taxon>Pluteaceae</taxon>
        <taxon>Pluteus</taxon>
    </lineage>
</organism>
<protein>
    <submittedName>
        <fullName evidence="1">Zincin</fullName>
    </submittedName>
</protein>
<evidence type="ECO:0000313" key="2">
    <source>
        <dbReference type="Proteomes" id="UP000308600"/>
    </source>
</evidence>
<sequence length="278" mass="29375">MFASLAVGLLLGSSTILAKPVRTPFQYCGTHLTQEQIAAAEAHFQANQVPSVASAAHVVNVYFHVIANSTALAGGYVPDSQLHSQVDVLNEGYKTTGISFVLKKITRTINSTWFTNVAPDGQEQTDMKTALRVGGAADLNVYTVGFEAANGLLGYSTFPFSYPSAPKDDGVVMLFSSLPGGTSAPYNLGQTLTHEAGHWVGLYHTFEGGCDGDGDSVADTPAEAEPAFGCPTGRDSCTSPGVDPIHNFMDYTDDSCMTEFTPGQATRALGQIATYRSL</sequence>
<proteinExistence type="predicted"/>